<protein>
    <submittedName>
        <fullName evidence="1">1332_t:CDS:1</fullName>
    </submittedName>
</protein>
<name>A0ACA9LX01_9GLOM</name>
<gene>
    <name evidence="1" type="ORF">DHETER_LOCUS4995</name>
</gene>
<keyword evidence="2" id="KW-1185">Reference proteome</keyword>
<proteinExistence type="predicted"/>
<reference evidence="1" key="1">
    <citation type="submission" date="2021-06" db="EMBL/GenBank/DDBJ databases">
        <authorList>
            <person name="Kallberg Y."/>
            <person name="Tangrot J."/>
            <person name="Rosling A."/>
        </authorList>
    </citation>
    <scope>NUCLEOTIDE SEQUENCE</scope>
    <source>
        <strain evidence="1">IL203A</strain>
    </source>
</reference>
<comment type="caution">
    <text evidence="1">The sequence shown here is derived from an EMBL/GenBank/DDBJ whole genome shotgun (WGS) entry which is preliminary data.</text>
</comment>
<evidence type="ECO:0000313" key="2">
    <source>
        <dbReference type="Proteomes" id="UP000789702"/>
    </source>
</evidence>
<accession>A0ACA9LX01</accession>
<organism evidence="1 2">
    <name type="scientific">Dentiscutata heterogama</name>
    <dbReference type="NCBI Taxonomy" id="1316150"/>
    <lineage>
        <taxon>Eukaryota</taxon>
        <taxon>Fungi</taxon>
        <taxon>Fungi incertae sedis</taxon>
        <taxon>Mucoromycota</taxon>
        <taxon>Glomeromycotina</taxon>
        <taxon>Glomeromycetes</taxon>
        <taxon>Diversisporales</taxon>
        <taxon>Gigasporaceae</taxon>
        <taxon>Dentiscutata</taxon>
    </lineage>
</organism>
<dbReference type="EMBL" id="CAJVPU010005281">
    <property type="protein sequence ID" value="CAG8545614.1"/>
    <property type="molecule type" value="Genomic_DNA"/>
</dbReference>
<dbReference type="Proteomes" id="UP000789702">
    <property type="component" value="Unassembled WGS sequence"/>
</dbReference>
<evidence type="ECO:0000313" key="1">
    <source>
        <dbReference type="EMBL" id="CAG8545614.1"/>
    </source>
</evidence>
<sequence>MKDTKFILSIDGGGFRGLIPSIILSEIEKRVTNEIKKDHPGVDIRCADLFDIISGTSTGSMIALGLSIPDAENNRPKLDAQYIVDFYKDHGYDVFPDYSPIMFVDKLLSKTDKLLTAYAEKESVEVEESIKNLTEKELKKVGLLKRFFSISRKKTSVTESKVDVVTMKKVDAVTMNKVDAVTMNKVDITTMNKVAVTTMNKVDVTTMNKVNITPKINDSTMSEADKEKEKEYFTEVLMYLKGYANAYNPWKPKYLPNKFEELLQESFEQTKLKDTVNKVTVIVPSYNITNGEYTFFTSNNPEHENLFMKDVIRASAAAPSYFPAGKIGSNYFVDGGVFSNNPTVMAYLEAKRMFPNSKFVVFSLGTGYYKEPLEDYKDSGIIQWIRPLIDLLFNSELDNNDTTMKLLAKIDGTTYHRIQLNLSKDDSSLDSVSEKEVTKLTNLANDVINDLNDTYKFNDIINLLVDKCRKKNIFPIGNKSGTAK</sequence>